<comment type="caution">
    <text evidence="1">The sequence shown here is derived from an EMBL/GenBank/DDBJ whole genome shotgun (WGS) entry which is preliminary data.</text>
</comment>
<dbReference type="RefSeq" id="WP_367958096.1">
    <property type="nucleotide sequence ID" value="NZ_JBAKFH010000003.1"/>
</dbReference>
<dbReference type="Proteomes" id="UP001556709">
    <property type="component" value="Unassembled WGS sequence"/>
</dbReference>
<sequence>MEPTEKAVSDLAQQWIDLQRESVERTIDLEANLLETIRRNAADVPGVNGMVDVASELSLSALQMRGQLWRSYFDQLSNANDARTPAAGDGSAPADER</sequence>
<proteinExistence type="predicted"/>
<evidence type="ECO:0000313" key="1">
    <source>
        <dbReference type="EMBL" id="MEX0468401.1"/>
    </source>
</evidence>
<organism evidence="1 2">
    <name type="scientific">Spiribacter pallidus</name>
    <dbReference type="NCBI Taxonomy" id="1987936"/>
    <lineage>
        <taxon>Bacteria</taxon>
        <taxon>Pseudomonadati</taxon>
        <taxon>Pseudomonadota</taxon>
        <taxon>Gammaproteobacteria</taxon>
        <taxon>Chromatiales</taxon>
        <taxon>Ectothiorhodospiraceae</taxon>
        <taxon>Spiribacter</taxon>
    </lineage>
</organism>
<name>A0ABV3T9U3_9GAMM</name>
<reference evidence="1 2" key="1">
    <citation type="submission" date="2024-02" db="EMBL/GenBank/DDBJ databases">
        <title>New especies of Spiribacter isolated from saline water.</title>
        <authorList>
            <person name="Leon M.J."/>
            <person name="De La Haba R."/>
            <person name="Sanchez-Porro C."/>
            <person name="Ventosa A."/>
        </authorList>
    </citation>
    <scope>NUCLEOTIDE SEQUENCE [LARGE SCALE GENOMIC DNA]</scope>
    <source>
        <strain evidence="2">ag22IC6-390</strain>
    </source>
</reference>
<protein>
    <submittedName>
        <fullName evidence="1">Uncharacterized protein</fullName>
    </submittedName>
</protein>
<dbReference type="EMBL" id="JBAKFM010000001">
    <property type="protein sequence ID" value="MEX0468401.1"/>
    <property type="molecule type" value="Genomic_DNA"/>
</dbReference>
<evidence type="ECO:0000313" key="2">
    <source>
        <dbReference type="Proteomes" id="UP001556709"/>
    </source>
</evidence>
<gene>
    <name evidence="1" type="ORF">V6X73_01445</name>
</gene>
<keyword evidence="2" id="KW-1185">Reference proteome</keyword>
<accession>A0ABV3T9U3</accession>